<gene>
    <name evidence="1" type="ORF">HNQ03_001108</name>
</gene>
<keyword evidence="2" id="KW-1185">Reference proteome</keyword>
<name>A0A8J8K7Z9_9FLAO</name>
<dbReference type="EMBL" id="JABSNO010000006">
    <property type="protein sequence ID" value="NRS92041.1"/>
    <property type="molecule type" value="Genomic_DNA"/>
</dbReference>
<evidence type="ECO:0008006" key="3">
    <source>
        <dbReference type="Google" id="ProtNLM"/>
    </source>
</evidence>
<dbReference type="RefSeq" id="WP_173778656.1">
    <property type="nucleotide sequence ID" value="NZ_JABSNO010000006.1"/>
</dbReference>
<dbReference type="Proteomes" id="UP000610746">
    <property type="component" value="Unassembled WGS sequence"/>
</dbReference>
<dbReference type="AlphaFoldDB" id="A0A8J8K7Z9"/>
<evidence type="ECO:0000313" key="1">
    <source>
        <dbReference type="EMBL" id="NRS92041.1"/>
    </source>
</evidence>
<reference evidence="1" key="1">
    <citation type="submission" date="2020-05" db="EMBL/GenBank/DDBJ databases">
        <title>Genomic Encyclopedia of Type Strains, Phase IV (KMG-V): Genome sequencing to study the core and pangenomes of soil and plant-associated prokaryotes.</title>
        <authorList>
            <person name="Whitman W."/>
        </authorList>
    </citation>
    <scope>NUCLEOTIDE SEQUENCE</scope>
    <source>
        <strain evidence="1">16F</strain>
    </source>
</reference>
<organism evidence="1 2">
    <name type="scientific">Frigoriflavimonas asaccharolytica</name>
    <dbReference type="NCBI Taxonomy" id="2735899"/>
    <lineage>
        <taxon>Bacteria</taxon>
        <taxon>Pseudomonadati</taxon>
        <taxon>Bacteroidota</taxon>
        <taxon>Flavobacteriia</taxon>
        <taxon>Flavobacteriales</taxon>
        <taxon>Weeksellaceae</taxon>
        <taxon>Frigoriflavimonas</taxon>
    </lineage>
</organism>
<proteinExistence type="predicted"/>
<comment type="caution">
    <text evidence="1">The sequence shown here is derived from an EMBL/GenBank/DDBJ whole genome shotgun (WGS) entry which is preliminary data.</text>
</comment>
<sequence>MKKVFLLLLAAITIISCRTEDSIAEPEVQQVEAAAKVIGEWQNYRDEKEETVLDQWTGSAWTTKQEWYKTLRPNSQIILEFAADGTFKDKYGTVVTSTGVWAKLANGSYTFNYVQGANPNPALNGTRIMKFYCDNTYSVKVEGNEKSILYYKKIAETECGATVPYKVN</sequence>
<dbReference type="PROSITE" id="PS51257">
    <property type="entry name" value="PROKAR_LIPOPROTEIN"/>
    <property type="match status" value="1"/>
</dbReference>
<evidence type="ECO:0000313" key="2">
    <source>
        <dbReference type="Proteomes" id="UP000610746"/>
    </source>
</evidence>
<protein>
    <recommendedName>
        <fullName evidence="3">Lipocalin-like protein</fullName>
    </recommendedName>
</protein>
<accession>A0A8J8K7Z9</accession>